<reference evidence="3" key="1">
    <citation type="submission" date="2021-07" db="EMBL/GenBank/DDBJ databases">
        <title>Elsinoe batatas strain:CRI-CJ2 Genome sequencing and assembly.</title>
        <authorList>
            <person name="Huang L."/>
        </authorList>
    </citation>
    <scope>NUCLEOTIDE SEQUENCE</scope>
    <source>
        <strain evidence="3">CRI-CJ2</strain>
    </source>
</reference>
<accession>A0A8K0PIH2</accession>
<evidence type="ECO:0000313" key="3">
    <source>
        <dbReference type="EMBL" id="KAG8626624.1"/>
    </source>
</evidence>
<dbReference type="EMBL" id="JAESVG020000006">
    <property type="protein sequence ID" value="KAG8626624.1"/>
    <property type="molecule type" value="Genomic_DNA"/>
</dbReference>
<dbReference type="SUPFAM" id="SSF53067">
    <property type="entry name" value="Actin-like ATPase domain"/>
    <property type="match status" value="2"/>
</dbReference>
<evidence type="ECO:0000313" key="4">
    <source>
        <dbReference type="Proteomes" id="UP000809789"/>
    </source>
</evidence>
<organism evidence="3 4">
    <name type="scientific">Elsinoe batatas</name>
    <dbReference type="NCBI Taxonomy" id="2601811"/>
    <lineage>
        <taxon>Eukaryota</taxon>
        <taxon>Fungi</taxon>
        <taxon>Dikarya</taxon>
        <taxon>Ascomycota</taxon>
        <taxon>Pezizomycotina</taxon>
        <taxon>Dothideomycetes</taxon>
        <taxon>Dothideomycetidae</taxon>
        <taxon>Myriangiales</taxon>
        <taxon>Elsinoaceae</taxon>
        <taxon>Elsinoe</taxon>
    </lineage>
</organism>
<evidence type="ECO:0008006" key="5">
    <source>
        <dbReference type="Google" id="ProtNLM"/>
    </source>
</evidence>
<keyword evidence="1" id="KW-0547">Nucleotide-binding</keyword>
<dbReference type="OrthoDB" id="2963168at2759"/>
<dbReference type="Pfam" id="PF00012">
    <property type="entry name" value="HSP70"/>
    <property type="match status" value="1"/>
</dbReference>
<dbReference type="GO" id="GO:0005524">
    <property type="term" value="F:ATP binding"/>
    <property type="evidence" value="ECO:0007669"/>
    <property type="project" value="UniProtKB-KW"/>
</dbReference>
<proteinExistence type="predicted"/>
<gene>
    <name evidence="3" type="ORF">KVT40_005569</name>
</gene>
<protein>
    <recommendedName>
        <fullName evidence="5">Actin-like ATPase domain-containing protein</fullName>
    </recommendedName>
</protein>
<name>A0A8K0PIH2_9PEZI</name>
<keyword evidence="2" id="KW-0067">ATP-binding</keyword>
<dbReference type="Proteomes" id="UP000809789">
    <property type="component" value="Unassembled WGS sequence"/>
</dbReference>
<sequence length="602" mass="66289">MVKPTDKIVCGIDFGTTFSGFAYCYAASGKDPENVHVIKAWPGGRNLTSDKVPTQMIYAEDGTISKWGYNIEPTDKPLRCIKLLLDHRQAFPSYVSKQELLQLLKEHRKSPTTAVADYLTEILEFAKKDMSEKFSEAMLSTTPVEYVLTVPAVWSDMAKQSTMKAAEAAGLGDKAHLISEPEAAAVHALSAIQKEDLRAGDIFIVCDAGGGTVDLITYEVQSLDPLLLREVVPGTGGLCGAAFLNYGFEDYLKSRLGFNFCEGIIEHRPKCWATAIEYFESYIKRNFDPIDEKGNFEEREFSIPFPGVADDEKKRIDCGFLTVTSSEVAGVFRKIIDQIMELIDDQVEKSKAANKSPKGLILVGGFGQSRYLFKRIKSKYGVSPDAPVTMPPGAPKGKSVFSILPGFKDQIAAGFLVIQPPTAWTAVVRGAVLRGISGRDLVTSRKARRHYGLRLNVRFDPAKHPLSARYWDDYDGMYRAKDQMVWLVQNGDTLLSDDPIQQDVGVIIQSMTGSHETKLYYCGADQAPAQFSGGSASEILPLCSVSVNLGGIPPRFWATKETPSGKKHCLTYKLGMLVQSGRITFDVRIGGAVYDTVQAKFE</sequence>
<dbReference type="AlphaFoldDB" id="A0A8K0PIH2"/>
<evidence type="ECO:0000256" key="1">
    <source>
        <dbReference type="ARBA" id="ARBA00022741"/>
    </source>
</evidence>
<evidence type="ECO:0000256" key="2">
    <source>
        <dbReference type="ARBA" id="ARBA00022840"/>
    </source>
</evidence>
<dbReference type="Gene3D" id="3.30.420.40">
    <property type="match status" value="1"/>
</dbReference>
<dbReference type="CDD" id="cd10170">
    <property type="entry name" value="ASKHA_NBD_HSP70"/>
    <property type="match status" value="1"/>
</dbReference>
<dbReference type="GO" id="GO:0140662">
    <property type="term" value="F:ATP-dependent protein folding chaperone"/>
    <property type="evidence" value="ECO:0007669"/>
    <property type="project" value="InterPro"/>
</dbReference>
<comment type="caution">
    <text evidence="3">The sequence shown here is derived from an EMBL/GenBank/DDBJ whole genome shotgun (WGS) entry which is preliminary data.</text>
</comment>
<dbReference type="InterPro" id="IPR013126">
    <property type="entry name" value="Hsp_70_fam"/>
</dbReference>
<dbReference type="InterPro" id="IPR043129">
    <property type="entry name" value="ATPase_NBD"/>
</dbReference>
<dbReference type="PANTHER" id="PTHR14187">
    <property type="entry name" value="ALPHA KINASE/ELONGATION FACTOR 2 KINASE"/>
    <property type="match status" value="1"/>
</dbReference>
<dbReference type="PANTHER" id="PTHR14187:SF82">
    <property type="entry name" value="FAMILY CHAPERONE, PUTATIVE (AFU_ORTHOLOGUE AFUA_7G08575)-RELATED"/>
    <property type="match status" value="1"/>
</dbReference>
<keyword evidence="4" id="KW-1185">Reference proteome</keyword>